<comment type="caution">
    <text evidence="11">The sequence shown here is derived from an EMBL/GenBank/DDBJ whole genome shotgun (WGS) entry which is preliminary data.</text>
</comment>
<comment type="similarity">
    <text evidence="9">Belongs to the RuvB family.</text>
</comment>
<evidence type="ECO:0000256" key="6">
    <source>
        <dbReference type="ARBA" id="ARBA00023125"/>
    </source>
</evidence>
<feature type="region of interest" description="Small ATPAse domain (RuvB-S)" evidence="9">
    <location>
        <begin position="189"/>
        <end position="259"/>
    </location>
</feature>
<dbReference type="GO" id="GO:0006310">
    <property type="term" value="P:DNA recombination"/>
    <property type="evidence" value="ECO:0007669"/>
    <property type="project" value="UniProtKB-UniRule"/>
</dbReference>
<comment type="caution">
    <text evidence="9">Lacks conserved residue(s) required for the propagation of feature annotation.</text>
</comment>
<feature type="domain" description="AAA+ ATPase" evidence="10">
    <location>
        <begin position="58"/>
        <end position="191"/>
    </location>
</feature>
<evidence type="ECO:0000259" key="10">
    <source>
        <dbReference type="SMART" id="SM00382"/>
    </source>
</evidence>
<feature type="binding site" evidence="9">
    <location>
        <position position="27"/>
    </location>
    <ligand>
        <name>ATP</name>
        <dbReference type="ChEBI" id="CHEBI:30616"/>
    </ligand>
</feature>
<feature type="binding site" evidence="9">
    <location>
        <position position="74"/>
    </location>
    <ligand>
        <name>ATP</name>
        <dbReference type="ChEBI" id="CHEBI:30616"/>
    </ligand>
</feature>
<dbReference type="NCBIfam" id="NF000868">
    <property type="entry name" value="PRK00080.1"/>
    <property type="match status" value="1"/>
</dbReference>
<dbReference type="NCBIfam" id="TIGR00635">
    <property type="entry name" value="ruvB"/>
    <property type="match status" value="1"/>
</dbReference>
<keyword evidence="11" id="KW-0347">Helicase</keyword>
<organism evidence="11 12">
    <name type="scientific">Candidatus Andersenbacteria bacterium CG10_big_fil_rev_8_21_14_0_10_54_11</name>
    <dbReference type="NCBI Taxonomy" id="1974485"/>
    <lineage>
        <taxon>Bacteria</taxon>
        <taxon>Candidatus Anderseniibacteriota</taxon>
    </lineage>
</organism>
<dbReference type="SUPFAM" id="SSF52540">
    <property type="entry name" value="P-loop containing nucleoside triphosphate hydrolases"/>
    <property type="match status" value="1"/>
</dbReference>
<feature type="binding site" evidence="9">
    <location>
        <begin position="135"/>
        <end position="137"/>
    </location>
    <ligand>
        <name>ATP</name>
        <dbReference type="ChEBI" id="CHEBI:30616"/>
    </ligand>
</feature>
<dbReference type="GO" id="GO:0000400">
    <property type="term" value="F:four-way junction DNA binding"/>
    <property type="evidence" value="ECO:0007669"/>
    <property type="project" value="UniProtKB-UniRule"/>
</dbReference>
<dbReference type="GO" id="GO:0009378">
    <property type="term" value="F:four-way junction helicase activity"/>
    <property type="evidence" value="ECO:0007669"/>
    <property type="project" value="InterPro"/>
</dbReference>
<dbReference type="Pfam" id="PF05491">
    <property type="entry name" value="WHD_RuvB"/>
    <property type="match status" value="1"/>
</dbReference>
<dbReference type="GO" id="GO:0006281">
    <property type="term" value="P:DNA repair"/>
    <property type="evidence" value="ECO:0007669"/>
    <property type="project" value="UniProtKB-UniRule"/>
</dbReference>
<keyword evidence="6 9" id="KW-0238">DNA-binding</keyword>
<dbReference type="PANTHER" id="PTHR42848">
    <property type="match status" value="1"/>
</dbReference>
<dbReference type="GO" id="GO:0005524">
    <property type="term" value="F:ATP binding"/>
    <property type="evidence" value="ECO:0007669"/>
    <property type="project" value="UniProtKB-UniRule"/>
</dbReference>
<dbReference type="InterPro" id="IPR036388">
    <property type="entry name" value="WH-like_DNA-bd_sf"/>
</dbReference>
<evidence type="ECO:0000256" key="2">
    <source>
        <dbReference type="ARBA" id="ARBA00022741"/>
    </source>
</evidence>
<accession>A0A2M6X077</accession>
<evidence type="ECO:0000256" key="7">
    <source>
        <dbReference type="ARBA" id="ARBA00023172"/>
    </source>
</evidence>
<dbReference type="InterPro" id="IPR008823">
    <property type="entry name" value="RuvB_wg_C"/>
</dbReference>
<feature type="region of interest" description="Head domain (RuvB-H)" evidence="9">
    <location>
        <begin position="262"/>
        <end position="336"/>
    </location>
</feature>
<dbReference type="EMBL" id="PEZP01000008">
    <property type="protein sequence ID" value="PIT98404.1"/>
    <property type="molecule type" value="Genomic_DNA"/>
</dbReference>
<evidence type="ECO:0000256" key="9">
    <source>
        <dbReference type="HAMAP-Rule" id="MF_00016"/>
    </source>
</evidence>
<dbReference type="HAMAP" id="MF_00016">
    <property type="entry name" value="DNA_HJ_migration_RuvB"/>
    <property type="match status" value="1"/>
</dbReference>
<dbReference type="GO" id="GO:0048476">
    <property type="term" value="C:Holliday junction resolvase complex"/>
    <property type="evidence" value="ECO:0007669"/>
    <property type="project" value="UniProtKB-UniRule"/>
</dbReference>
<dbReference type="InterPro" id="IPR004605">
    <property type="entry name" value="DNA_helicase_Holl-junc_RuvB"/>
</dbReference>
<dbReference type="SMART" id="SM00382">
    <property type="entry name" value="AAA"/>
    <property type="match status" value="1"/>
</dbReference>
<evidence type="ECO:0000313" key="11">
    <source>
        <dbReference type="EMBL" id="PIT98404.1"/>
    </source>
</evidence>
<protein>
    <recommendedName>
        <fullName evidence="9">Holliday junction branch migration complex subunit RuvB</fullName>
        <ecNumber evidence="9">3.6.4.-</ecNumber>
    </recommendedName>
</protein>
<feature type="binding site" evidence="9">
    <location>
        <position position="72"/>
    </location>
    <ligand>
        <name>ATP</name>
        <dbReference type="ChEBI" id="CHEBI:30616"/>
    </ligand>
</feature>
<dbReference type="GO" id="GO:0005737">
    <property type="term" value="C:cytoplasm"/>
    <property type="evidence" value="ECO:0007669"/>
    <property type="project" value="UniProtKB-SubCell"/>
</dbReference>
<comment type="function">
    <text evidence="9">The RuvA-RuvB-RuvC complex processes Holliday junction (HJ) DNA during genetic recombination and DNA repair, while the RuvA-RuvB complex plays an important role in the rescue of blocked DNA replication forks via replication fork reversal (RFR). RuvA specifically binds to HJ cruciform DNA, conferring on it an open structure. The RuvB hexamer acts as an ATP-dependent pump, pulling dsDNA into and through the RuvAB complex. RuvB forms 2 homohexamers on either side of HJ DNA bound by 1 or 2 RuvA tetramers; 4 subunits per hexamer contact DNA at a time. Coordinated motions by a converter formed by DNA-disengaged RuvB subunits stimulates ATP hydrolysis and nucleotide exchange. Immobilization of the converter enables RuvB to convert the ATP-contained energy into a lever motion, pulling 2 nucleotides of DNA out of the RuvA tetramer per ATP hydrolyzed, thus driving DNA branch migration. The RuvB motors rotate together with the DNA substrate, which together with the progressing nucleotide cycle form the mechanistic basis for DNA recombination by continuous HJ branch migration. Branch migration allows RuvC to scan DNA until it finds its consensus sequence, where it cleaves and resolves cruciform DNA.</text>
</comment>
<keyword evidence="4 9" id="KW-0378">Hydrolase</keyword>
<reference evidence="12" key="1">
    <citation type="submission" date="2017-09" db="EMBL/GenBank/DDBJ databases">
        <title>Depth-based differentiation of microbial function through sediment-hosted aquifers and enrichment of novel symbionts in the deep terrestrial subsurface.</title>
        <authorList>
            <person name="Probst A.J."/>
            <person name="Ladd B."/>
            <person name="Jarett J.K."/>
            <person name="Geller-Mcgrath D.E."/>
            <person name="Sieber C.M.K."/>
            <person name="Emerson J.B."/>
            <person name="Anantharaman K."/>
            <person name="Thomas B.C."/>
            <person name="Malmstrom R."/>
            <person name="Stieglmeier M."/>
            <person name="Klingl A."/>
            <person name="Woyke T."/>
            <person name="Ryan C.M."/>
            <person name="Banfield J.F."/>
        </authorList>
    </citation>
    <scope>NUCLEOTIDE SEQUENCE [LARGE SCALE GENOMIC DNA]</scope>
</reference>
<comment type="catalytic activity">
    <reaction evidence="9">
        <text>ATP + H2O = ADP + phosphate + H(+)</text>
        <dbReference type="Rhea" id="RHEA:13065"/>
        <dbReference type="ChEBI" id="CHEBI:15377"/>
        <dbReference type="ChEBI" id="CHEBI:15378"/>
        <dbReference type="ChEBI" id="CHEBI:30616"/>
        <dbReference type="ChEBI" id="CHEBI:43474"/>
        <dbReference type="ChEBI" id="CHEBI:456216"/>
    </reaction>
</comment>
<comment type="subcellular location">
    <subcellularLocation>
        <location evidence="9">Cytoplasm</location>
    </subcellularLocation>
</comment>
<keyword evidence="1 9" id="KW-0963">Cytoplasm</keyword>
<dbReference type="Gene3D" id="3.40.50.300">
    <property type="entry name" value="P-loop containing nucleotide triphosphate hydrolases"/>
    <property type="match status" value="1"/>
</dbReference>
<dbReference type="InterPro" id="IPR027417">
    <property type="entry name" value="P-loop_NTPase"/>
</dbReference>
<keyword evidence="7 9" id="KW-0233">DNA recombination</keyword>
<keyword evidence="3 9" id="KW-0227">DNA damage</keyword>
<feature type="binding site" evidence="9">
    <location>
        <position position="178"/>
    </location>
    <ligand>
        <name>ATP</name>
        <dbReference type="ChEBI" id="CHEBI:30616"/>
    </ligand>
</feature>
<dbReference type="SUPFAM" id="SSF46785">
    <property type="entry name" value="Winged helix' DNA-binding domain"/>
    <property type="match status" value="1"/>
</dbReference>
<dbReference type="Pfam" id="PF05496">
    <property type="entry name" value="RuvB_N"/>
    <property type="match status" value="1"/>
</dbReference>
<evidence type="ECO:0000256" key="4">
    <source>
        <dbReference type="ARBA" id="ARBA00022801"/>
    </source>
</evidence>
<dbReference type="Proteomes" id="UP000230731">
    <property type="component" value="Unassembled WGS sequence"/>
</dbReference>
<keyword evidence="2 9" id="KW-0547">Nucleotide-binding</keyword>
<feature type="binding site" evidence="9">
    <location>
        <position position="317"/>
    </location>
    <ligand>
        <name>DNA</name>
        <dbReference type="ChEBI" id="CHEBI:16991"/>
    </ligand>
</feature>
<dbReference type="Gene3D" id="1.10.10.10">
    <property type="entry name" value="Winged helix-like DNA-binding domain superfamily/Winged helix DNA-binding domain"/>
    <property type="match status" value="1"/>
</dbReference>
<feature type="binding site" evidence="9">
    <location>
        <position position="28"/>
    </location>
    <ligand>
        <name>ATP</name>
        <dbReference type="ChEBI" id="CHEBI:30616"/>
    </ligand>
</feature>
<dbReference type="Pfam" id="PF17864">
    <property type="entry name" value="AAA_lid_4"/>
    <property type="match status" value="1"/>
</dbReference>
<keyword evidence="8 9" id="KW-0234">DNA repair</keyword>
<dbReference type="GO" id="GO:0016887">
    <property type="term" value="F:ATP hydrolysis activity"/>
    <property type="evidence" value="ECO:0007669"/>
    <property type="project" value="RHEA"/>
</dbReference>
<gene>
    <name evidence="9" type="primary">ruvB</name>
    <name evidence="11" type="ORF">COT71_00740</name>
</gene>
<dbReference type="InterPro" id="IPR003593">
    <property type="entry name" value="AAA+_ATPase"/>
</dbReference>
<feature type="binding site" evidence="9">
    <location>
        <position position="322"/>
    </location>
    <ligand>
        <name>DNA</name>
        <dbReference type="ChEBI" id="CHEBI:16991"/>
    </ligand>
</feature>
<proteinExistence type="inferred from homology"/>
<feature type="binding site" evidence="9">
    <location>
        <position position="73"/>
    </location>
    <ligand>
        <name>ATP</name>
        <dbReference type="ChEBI" id="CHEBI:30616"/>
    </ligand>
</feature>
<name>A0A2M6X077_9BACT</name>
<evidence type="ECO:0000256" key="8">
    <source>
        <dbReference type="ARBA" id="ARBA00023204"/>
    </source>
</evidence>
<comment type="subunit">
    <text evidence="9">Homohexamer. Forms an RuvA(8)-RuvB(12)-Holliday junction (HJ) complex. HJ DNA is sandwiched between 2 RuvA tetramers; dsDNA enters through RuvA and exits via RuvB. An RuvB hexamer assembles on each DNA strand where it exits the tetramer. Each RuvB hexamer is contacted by two RuvA subunits (via domain III) on 2 adjacent RuvB subunits; this complex drives branch migration. In the full resolvosome a probable DNA-RuvA(4)-RuvB(12)-RuvC(2) complex forms which resolves the HJ.</text>
</comment>
<feature type="binding site" evidence="9">
    <location>
        <position position="69"/>
    </location>
    <ligand>
        <name>ATP</name>
        <dbReference type="ChEBI" id="CHEBI:30616"/>
    </ligand>
</feature>
<comment type="domain">
    <text evidence="9">Has 3 domains, the large (RuvB-L) and small ATPase (RuvB-S) domains and the C-terminal head (RuvB-H) domain. The head domain binds DNA, while the ATPase domains jointly bind ATP, ADP or are empty depending on the state of the subunit in the translocation cycle. During a single DNA translocation step the structure of each domain remains the same, but their relative positions change.</text>
</comment>
<feature type="binding site" evidence="9">
    <location>
        <position position="188"/>
    </location>
    <ligand>
        <name>ATP</name>
        <dbReference type="ChEBI" id="CHEBI:30616"/>
    </ligand>
</feature>
<dbReference type="Gene3D" id="1.10.8.60">
    <property type="match status" value="1"/>
</dbReference>
<evidence type="ECO:0000256" key="5">
    <source>
        <dbReference type="ARBA" id="ARBA00022840"/>
    </source>
</evidence>
<feature type="binding site" evidence="9">
    <location>
        <position position="225"/>
    </location>
    <ligand>
        <name>ATP</name>
        <dbReference type="ChEBI" id="CHEBI:30616"/>
    </ligand>
</feature>
<dbReference type="EC" id="3.6.4.-" evidence="9"/>
<dbReference type="CDD" id="cd00009">
    <property type="entry name" value="AAA"/>
    <property type="match status" value="1"/>
</dbReference>
<dbReference type="AlphaFoldDB" id="A0A2M6X077"/>
<dbReference type="InterPro" id="IPR008824">
    <property type="entry name" value="RuvB-like_N"/>
</dbReference>
<keyword evidence="5 9" id="KW-0067">ATP-binding</keyword>
<dbReference type="PANTHER" id="PTHR42848:SF1">
    <property type="entry name" value="HOLLIDAY JUNCTION BRANCH MIGRATION COMPLEX SUBUNIT RUVB"/>
    <property type="match status" value="1"/>
</dbReference>
<dbReference type="InterPro" id="IPR036390">
    <property type="entry name" value="WH_DNA-bd_sf"/>
</dbReference>
<dbReference type="InterPro" id="IPR041445">
    <property type="entry name" value="AAA_lid_4"/>
</dbReference>
<evidence type="ECO:0000313" key="12">
    <source>
        <dbReference type="Proteomes" id="UP000230731"/>
    </source>
</evidence>
<evidence type="ECO:0000256" key="1">
    <source>
        <dbReference type="ARBA" id="ARBA00022490"/>
    </source>
</evidence>
<evidence type="ECO:0000256" key="3">
    <source>
        <dbReference type="ARBA" id="ARBA00022763"/>
    </source>
</evidence>
<feature type="binding site" evidence="9">
    <location>
        <position position="73"/>
    </location>
    <ligand>
        <name>Mg(2+)</name>
        <dbReference type="ChEBI" id="CHEBI:18420"/>
    </ligand>
</feature>
<sequence length="336" mass="36643">MAIEESAATVVATQQSGSEDVSLDTTLRPRRLREFVGQRQLKKSLQVFLEAAKGRGESLEHVLLAGPPGLGKTSLAHILSHELGANIRVTAGPALTRVADLAGILTSLQAGDVLFVDEIHRLHRSVEEVLYPAMEDFALDLVVGQGPGARTLRLDLPAFTLVGATTRMGMLGSPLRDRFGITFRLEFYAEDEMRDILQRSATLLRVACDEAALAEIAGRCRRTPRVANRLLKRVRDFAQVHNHAIVTVATVRAALELLDVDGAGLDAVDRRVLAVMIDQFDGGPVGLQTLSAVLAEEQRTLEEVVEPFLLQAGFLQRTPRGRLVTEAGRTHLEREA</sequence>